<dbReference type="SMART" id="SM00780">
    <property type="entry name" value="PIG-X"/>
    <property type="match status" value="1"/>
</dbReference>
<keyword evidence="9 11" id="KW-0472">Membrane</keyword>
<dbReference type="PANTHER" id="PTHR28533">
    <property type="entry name" value="PROTEIN PBN1"/>
    <property type="match status" value="1"/>
</dbReference>
<keyword evidence="10" id="KW-0325">Glycoprotein</keyword>
<evidence type="ECO:0000256" key="2">
    <source>
        <dbReference type="ARBA" id="ARBA00004687"/>
    </source>
</evidence>
<comment type="pathway">
    <text evidence="2 11">Glycolipid biosynthesis; glycosylphosphatidylinositol-anchor biosynthesis.</text>
</comment>
<dbReference type="InterPro" id="IPR013233">
    <property type="entry name" value="PIG-X/PBN1"/>
</dbReference>
<keyword evidence="8 11" id="KW-1133">Transmembrane helix</keyword>
<keyword evidence="5 11" id="KW-0337">GPI-anchor biosynthesis</keyword>
<dbReference type="InterPro" id="IPR042322">
    <property type="entry name" value="Pbn1"/>
</dbReference>
<dbReference type="Pfam" id="PF08320">
    <property type="entry name" value="PIG-X"/>
    <property type="match status" value="1"/>
</dbReference>
<accession>A0A0M9VU85</accession>
<feature type="region of interest" description="Disordered" evidence="12">
    <location>
        <begin position="476"/>
        <end position="497"/>
    </location>
</feature>
<evidence type="ECO:0000256" key="1">
    <source>
        <dbReference type="ARBA" id="ARBA00004643"/>
    </source>
</evidence>
<dbReference type="EMBL" id="LGSR01000020">
    <property type="protein sequence ID" value="KOS19615.1"/>
    <property type="molecule type" value="Genomic_DNA"/>
</dbReference>
<evidence type="ECO:0000256" key="6">
    <source>
        <dbReference type="ARBA" id="ARBA00022692"/>
    </source>
</evidence>
<comment type="similarity">
    <text evidence="3 11">Belongs to the PIGX family.</text>
</comment>
<evidence type="ECO:0000256" key="4">
    <source>
        <dbReference type="ARBA" id="ARBA00020410"/>
    </source>
</evidence>
<dbReference type="Proteomes" id="UP000053831">
    <property type="component" value="Unassembled WGS sequence"/>
</dbReference>
<proteinExistence type="inferred from homology"/>
<sequence length="497" mass="53640">MRERITFLYPEGGAVDPKSLTLGDTALQGPTIEAIREDKFTLTLQELPSEVAKALEGIDELHLRWTGPWSQPALEPFSSRLSPGLHLSYTPSAGAGPDPFAFGPLDCASPEFFTDLREGRHGDTAAFYFYQEVEDLQSFARKASDLICAAADDTTCQERAEGLGSAAGLDASYESAAGTVKVGASWPLRRRDISAAASPHRRTEVGILGRDAPPGIKAHEVGISGLLTVVGDSKEPSVTLFSFPSRHRLAQGSFSADFLAPTGLHPAMRLSVSSTRPGDEAGACKLYAYLTLPKVMFADRYQLADELFLASKNLSAAPYVSRPVDLEAPAYATKAWGSNVLVELLARPEPAGEHEAARTAEMPLHLRYLKPSQTGMADAEIPYPVVFWACEPAAADVDLGNNPFDRLHLGYDGLFSRDTVFWHVAPRPETGDRLLNRVAIPVLADQASQWIGVGTAAVVGLGFIWVLMRLAGASGRGRERGSVDAKPEQGRKQKKQK</sequence>
<reference evidence="13 14" key="1">
    <citation type="submission" date="2015-07" db="EMBL/GenBank/DDBJ databases">
        <title>The genome of the fungus Escovopsis weberi, a specialized disease agent of ant agriculture.</title>
        <authorList>
            <person name="de Man T.J."/>
            <person name="Stajich J.E."/>
            <person name="Kubicek C.P."/>
            <person name="Chenthamara K."/>
            <person name="Atanasova L."/>
            <person name="Druzhinina I.S."/>
            <person name="Birnbaum S."/>
            <person name="Barribeau S.M."/>
            <person name="Teiling C."/>
            <person name="Suen G."/>
            <person name="Currie C."/>
            <person name="Gerardo N.M."/>
        </authorList>
    </citation>
    <scope>NUCLEOTIDE SEQUENCE [LARGE SCALE GENOMIC DNA]</scope>
</reference>
<protein>
    <recommendedName>
        <fullName evidence="4 11">Protein PBN1</fullName>
    </recommendedName>
</protein>
<keyword evidence="7 11" id="KW-0256">Endoplasmic reticulum</keyword>
<evidence type="ECO:0000256" key="7">
    <source>
        <dbReference type="ARBA" id="ARBA00022824"/>
    </source>
</evidence>
<dbReference type="UniPathway" id="UPA00196"/>
<comment type="function">
    <text evidence="11">Required for proper folding and/or the stability of a subset of proteins in the endoplasmic reticulum. Component of glycosylphosphatidylinositol-mannosyltransferase 1 which transfers the first of the 4 mannoses in the GPI-anchor precursors during GPI-anchor biosynthesis. Probably acts by stabilizing the mannosyltransferase GPI14.</text>
</comment>
<gene>
    <name evidence="13" type="ORF">ESCO_001182</name>
</gene>
<evidence type="ECO:0000256" key="3">
    <source>
        <dbReference type="ARBA" id="ARBA00010345"/>
    </source>
</evidence>
<dbReference type="AlphaFoldDB" id="A0A0M9VU85"/>
<evidence type="ECO:0000256" key="12">
    <source>
        <dbReference type="SAM" id="MobiDB-lite"/>
    </source>
</evidence>
<evidence type="ECO:0000256" key="11">
    <source>
        <dbReference type="RuleBase" id="RU366056"/>
    </source>
</evidence>
<dbReference type="GO" id="GO:0000030">
    <property type="term" value="F:mannosyltransferase activity"/>
    <property type="evidence" value="ECO:0007669"/>
    <property type="project" value="TreeGrafter"/>
</dbReference>
<dbReference type="GO" id="GO:0005789">
    <property type="term" value="C:endoplasmic reticulum membrane"/>
    <property type="evidence" value="ECO:0007669"/>
    <property type="project" value="UniProtKB-SubCell"/>
</dbReference>
<evidence type="ECO:0000256" key="8">
    <source>
        <dbReference type="ARBA" id="ARBA00022989"/>
    </source>
</evidence>
<evidence type="ECO:0000313" key="14">
    <source>
        <dbReference type="Proteomes" id="UP000053831"/>
    </source>
</evidence>
<evidence type="ECO:0000256" key="5">
    <source>
        <dbReference type="ARBA" id="ARBA00022502"/>
    </source>
</evidence>
<comment type="subcellular location">
    <subcellularLocation>
        <location evidence="11">Endoplasmic reticulum membrane</location>
        <topology evidence="11">Single-pass membrane protein</topology>
    </subcellularLocation>
    <subcellularLocation>
        <location evidence="1">Endoplasmic reticulum membrane</location>
        <topology evidence="1">Single-pass type III membrane protein</topology>
    </subcellularLocation>
</comment>
<dbReference type="GO" id="GO:1990529">
    <property type="term" value="C:glycosylphosphatidylinositol-mannosyltransferase I complex"/>
    <property type="evidence" value="ECO:0007669"/>
    <property type="project" value="TreeGrafter"/>
</dbReference>
<keyword evidence="6 11" id="KW-0812">Transmembrane</keyword>
<name>A0A0M9VU85_ESCWE</name>
<evidence type="ECO:0000256" key="10">
    <source>
        <dbReference type="ARBA" id="ARBA00023180"/>
    </source>
</evidence>
<dbReference type="OrthoDB" id="5546453at2759"/>
<dbReference type="GO" id="GO:0006506">
    <property type="term" value="P:GPI anchor biosynthetic process"/>
    <property type="evidence" value="ECO:0007669"/>
    <property type="project" value="UniProtKB-UniPathway"/>
</dbReference>
<comment type="caution">
    <text evidence="13">The sequence shown here is derived from an EMBL/GenBank/DDBJ whole genome shotgun (WGS) entry which is preliminary data.</text>
</comment>
<organism evidence="13 14">
    <name type="scientific">Escovopsis weberi</name>
    <dbReference type="NCBI Taxonomy" id="150374"/>
    <lineage>
        <taxon>Eukaryota</taxon>
        <taxon>Fungi</taxon>
        <taxon>Dikarya</taxon>
        <taxon>Ascomycota</taxon>
        <taxon>Pezizomycotina</taxon>
        <taxon>Sordariomycetes</taxon>
        <taxon>Hypocreomycetidae</taxon>
        <taxon>Hypocreales</taxon>
        <taxon>Hypocreaceae</taxon>
        <taxon>Escovopsis</taxon>
    </lineage>
</organism>
<feature type="transmembrane region" description="Helical" evidence="11">
    <location>
        <begin position="450"/>
        <end position="471"/>
    </location>
</feature>
<evidence type="ECO:0000313" key="13">
    <source>
        <dbReference type="EMBL" id="KOS19615.1"/>
    </source>
</evidence>
<evidence type="ECO:0000256" key="9">
    <source>
        <dbReference type="ARBA" id="ARBA00023136"/>
    </source>
</evidence>
<dbReference type="STRING" id="150374.A0A0M9VU85"/>
<keyword evidence="14" id="KW-1185">Reference proteome</keyword>
<dbReference type="PANTHER" id="PTHR28533:SF1">
    <property type="entry name" value="PROTEIN PBN1"/>
    <property type="match status" value="1"/>
</dbReference>
<feature type="compositionally biased region" description="Basic and acidic residues" evidence="12">
    <location>
        <begin position="476"/>
        <end position="491"/>
    </location>
</feature>